<feature type="coiled-coil region" evidence="1">
    <location>
        <begin position="213"/>
        <end position="240"/>
    </location>
</feature>
<protein>
    <submittedName>
        <fullName evidence="2">Uncharacterized protein</fullName>
    </submittedName>
</protein>
<dbReference type="EMBL" id="JBHSIV010000031">
    <property type="protein sequence ID" value="MFC5065149.1"/>
    <property type="molecule type" value="Genomic_DNA"/>
</dbReference>
<reference evidence="3" key="1">
    <citation type="journal article" date="2019" name="Int. J. Syst. Evol. Microbiol.">
        <title>The Global Catalogue of Microorganisms (GCM) 10K type strain sequencing project: providing services to taxonomists for standard genome sequencing and annotation.</title>
        <authorList>
            <consortium name="The Broad Institute Genomics Platform"/>
            <consortium name="The Broad Institute Genome Sequencing Center for Infectious Disease"/>
            <person name="Wu L."/>
            <person name="Ma J."/>
        </authorList>
    </citation>
    <scope>NUCLEOTIDE SEQUENCE [LARGE SCALE GENOMIC DNA]</scope>
    <source>
        <strain evidence="3">CGMCC 4.7093</strain>
    </source>
</reference>
<name>A0ABV9YSW9_9PSEU</name>
<comment type="caution">
    <text evidence="2">The sequence shown here is derived from an EMBL/GenBank/DDBJ whole genome shotgun (WGS) entry which is preliminary data.</text>
</comment>
<evidence type="ECO:0000256" key="1">
    <source>
        <dbReference type="SAM" id="Coils"/>
    </source>
</evidence>
<keyword evidence="3" id="KW-1185">Reference proteome</keyword>
<evidence type="ECO:0000313" key="2">
    <source>
        <dbReference type="EMBL" id="MFC5065149.1"/>
    </source>
</evidence>
<proteinExistence type="predicted"/>
<keyword evidence="1" id="KW-0175">Coiled coil</keyword>
<sequence length="241" mass="26155">MPALFGRAPRHAAEPSATRPALPGWKIAYPMLSADGTTVGFNGVALGRSQVYGLVAEAVCVQSPRHRCPSAWCDCGFYCFHDAEQARALACDEQYERSVLLEVLASGRYVSYELGLRYQRQTISSVRIGRCRCGRAAAALDDVGGGIVGWRRLEAVCRECAGRRAVLSLEQLSRLAGVPVTVDEGAERSVLAPLAPLPERAPEAADLPPEAEIPLLSAEVTLLQARLDELQRRLERLTDGR</sequence>
<dbReference type="RefSeq" id="WP_378038485.1">
    <property type="nucleotide sequence ID" value="NZ_JBHSIV010000031.1"/>
</dbReference>
<dbReference type="Proteomes" id="UP001595947">
    <property type="component" value="Unassembled WGS sequence"/>
</dbReference>
<evidence type="ECO:0000313" key="3">
    <source>
        <dbReference type="Proteomes" id="UP001595947"/>
    </source>
</evidence>
<gene>
    <name evidence="2" type="ORF">ACFPBZ_23240</name>
</gene>
<organism evidence="2 3">
    <name type="scientific">Actinomycetospora atypica</name>
    <dbReference type="NCBI Taxonomy" id="1290095"/>
    <lineage>
        <taxon>Bacteria</taxon>
        <taxon>Bacillati</taxon>
        <taxon>Actinomycetota</taxon>
        <taxon>Actinomycetes</taxon>
        <taxon>Pseudonocardiales</taxon>
        <taxon>Pseudonocardiaceae</taxon>
        <taxon>Actinomycetospora</taxon>
    </lineage>
</organism>
<accession>A0ABV9YSW9</accession>